<keyword evidence="1" id="KW-0175">Coiled coil</keyword>
<dbReference type="STRING" id="6313.A0A0K0DEF3"/>
<sequence>LFFYRCDRNDADFSSRHAEKLRRASELRAQLQAEKTARLRELTRRVEEVREKRQKIIERKRQLLESRMERAQENREKNITEIIRRAKDDEQRFQKLLLAPDLRIDSKRIADSWCIE</sequence>
<organism evidence="2 3">
    <name type="scientific">Angiostrongylus cantonensis</name>
    <name type="common">Rat lungworm</name>
    <dbReference type="NCBI Taxonomy" id="6313"/>
    <lineage>
        <taxon>Eukaryota</taxon>
        <taxon>Metazoa</taxon>
        <taxon>Ecdysozoa</taxon>
        <taxon>Nematoda</taxon>
        <taxon>Chromadorea</taxon>
        <taxon>Rhabditida</taxon>
        <taxon>Rhabditina</taxon>
        <taxon>Rhabditomorpha</taxon>
        <taxon>Strongyloidea</taxon>
        <taxon>Metastrongylidae</taxon>
        <taxon>Angiostrongylus</taxon>
    </lineage>
</organism>
<dbReference type="AlphaFoldDB" id="A0A0K0DEF3"/>
<feature type="coiled-coil region" evidence="1">
    <location>
        <begin position="14"/>
        <end position="81"/>
    </location>
</feature>
<dbReference type="Gene3D" id="6.10.280.30">
    <property type="match status" value="1"/>
</dbReference>
<name>A0A0K0DEF3_ANGCA</name>
<dbReference type="PANTHER" id="PTHR31434">
    <property type="entry name" value="S PHASE CYCLIN A-ASSOCIATED PROTEIN IN THE ENDOPLASMIC RETICULUM"/>
    <property type="match status" value="1"/>
</dbReference>
<proteinExistence type="predicted"/>
<evidence type="ECO:0000313" key="2">
    <source>
        <dbReference type="Proteomes" id="UP000035642"/>
    </source>
</evidence>
<protein>
    <submittedName>
        <fullName evidence="3">Coiled-coil domain-containing protein</fullName>
    </submittedName>
</protein>
<reference evidence="3" key="2">
    <citation type="submission" date="2017-02" db="UniProtKB">
        <authorList>
            <consortium name="WormBaseParasite"/>
        </authorList>
    </citation>
    <scope>IDENTIFICATION</scope>
</reference>
<dbReference type="WBParaSite" id="ACAC_0000923101-mRNA-1">
    <property type="protein sequence ID" value="ACAC_0000923101-mRNA-1"/>
    <property type="gene ID" value="ACAC_0000923101"/>
</dbReference>
<dbReference type="Proteomes" id="UP000035642">
    <property type="component" value="Unassembled WGS sequence"/>
</dbReference>
<keyword evidence="2" id="KW-1185">Reference proteome</keyword>
<reference evidence="2" key="1">
    <citation type="submission" date="2012-09" db="EMBL/GenBank/DDBJ databases">
        <authorList>
            <person name="Martin A.A."/>
        </authorList>
    </citation>
    <scope>NUCLEOTIDE SEQUENCE</scope>
</reference>
<dbReference type="PANTHER" id="PTHR31434:SF2">
    <property type="entry name" value="S PHASE CYCLIN A-ASSOCIATED PROTEIN IN THE ENDOPLASMIC RETICULUM"/>
    <property type="match status" value="1"/>
</dbReference>
<accession>A0A0K0DEF3</accession>
<evidence type="ECO:0000313" key="3">
    <source>
        <dbReference type="WBParaSite" id="ACAC_0000923101-mRNA-1"/>
    </source>
</evidence>
<evidence type="ECO:0000256" key="1">
    <source>
        <dbReference type="SAM" id="Coils"/>
    </source>
</evidence>